<dbReference type="RefSeq" id="WP_004784047.1">
    <property type="nucleotide sequence ID" value="NZ_SORO01000001.1"/>
</dbReference>
<evidence type="ECO:0000313" key="2">
    <source>
        <dbReference type="EMBL" id="TDY72627.1"/>
    </source>
</evidence>
<dbReference type="GeneID" id="79826943"/>
<protein>
    <recommendedName>
        <fullName evidence="4">Lipoprotein</fullName>
    </recommendedName>
</protein>
<dbReference type="Proteomes" id="UP000294684">
    <property type="component" value="Unassembled WGS sequence"/>
</dbReference>
<accession>A0A4R8MXX2</accession>
<evidence type="ECO:0000313" key="3">
    <source>
        <dbReference type="Proteomes" id="UP000294684"/>
    </source>
</evidence>
<feature type="chain" id="PRO_5020238108" description="Lipoprotein" evidence="1">
    <location>
        <begin position="24"/>
        <end position="177"/>
    </location>
</feature>
<keyword evidence="1" id="KW-0732">Signal</keyword>
<name>A0A4R8MXX2_LEPME</name>
<evidence type="ECO:0000256" key="1">
    <source>
        <dbReference type="SAM" id="SignalP"/>
    </source>
</evidence>
<dbReference type="EMBL" id="SORO01000001">
    <property type="protein sequence ID" value="TDY72627.1"/>
    <property type="molecule type" value="Genomic_DNA"/>
</dbReference>
<dbReference type="STRING" id="1193051.LEP1GSC017_2323"/>
<organism evidence="2 3">
    <name type="scientific">Leptospira meyeri</name>
    <dbReference type="NCBI Taxonomy" id="29508"/>
    <lineage>
        <taxon>Bacteria</taxon>
        <taxon>Pseudomonadati</taxon>
        <taxon>Spirochaetota</taxon>
        <taxon>Spirochaetia</taxon>
        <taxon>Leptospirales</taxon>
        <taxon>Leptospiraceae</taxon>
        <taxon>Leptospira</taxon>
    </lineage>
</organism>
<gene>
    <name evidence="2" type="ORF">CLV96_1626</name>
</gene>
<reference evidence="2 3" key="1">
    <citation type="submission" date="2019-03" db="EMBL/GenBank/DDBJ databases">
        <title>Genomic Encyclopedia of Archaeal and Bacterial Type Strains, Phase II (KMG-II): from individual species to whole genera.</title>
        <authorList>
            <person name="Goeker M."/>
        </authorList>
    </citation>
    <scope>NUCLEOTIDE SEQUENCE [LARGE SCALE GENOMIC DNA]</scope>
    <source>
        <strain evidence="2 3">DSM 21537</strain>
    </source>
</reference>
<evidence type="ECO:0008006" key="4">
    <source>
        <dbReference type="Google" id="ProtNLM"/>
    </source>
</evidence>
<dbReference type="AlphaFoldDB" id="A0A4R8MXX2"/>
<feature type="signal peptide" evidence="1">
    <location>
        <begin position="1"/>
        <end position="23"/>
    </location>
</feature>
<proteinExistence type="predicted"/>
<keyword evidence="3" id="KW-1185">Reference proteome</keyword>
<sequence length="177" mass="21160">MNCKSQFLMFLSFFCFLLFFNCAAFPDLVTSKERKLYSIPKEKVRIVFTGFYRYEQEQKQIQETLLNSGFVQDPNSNLELEVILQKKDPVYRYLFIHRLNFVLTFLSGGLVPSHIRTEYTLMFRYRNLGVFVNESIYDIGMDQWRGIPVVLLMITHWPNRIYKEQLIEATKQEIKEI</sequence>
<comment type="caution">
    <text evidence="2">The sequence shown here is derived from an EMBL/GenBank/DDBJ whole genome shotgun (WGS) entry which is preliminary data.</text>
</comment>
<dbReference type="OrthoDB" id="341935at2"/>